<dbReference type="SUPFAM" id="SSF51004">
    <property type="entry name" value="C-terminal (heme d1) domain of cytochrome cd1-nitrite reductase"/>
    <property type="match status" value="1"/>
</dbReference>
<dbReference type="Gene3D" id="2.130.10.10">
    <property type="entry name" value="YVTN repeat-like/Quinoprotein amine dehydrogenase"/>
    <property type="match status" value="1"/>
</dbReference>
<comment type="caution">
    <text evidence="1">The sequence shown here is derived from an EMBL/GenBank/DDBJ whole genome shotgun (WGS) entry which is preliminary data.</text>
</comment>
<dbReference type="InterPro" id="IPR011048">
    <property type="entry name" value="Haem_d1_sf"/>
</dbReference>
<proteinExistence type="predicted"/>
<organism evidence="1 2">
    <name type="scientific">Candidatus Sodalis endolongispinus</name>
    <dbReference type="NCBI Taxonomy" id="2812662"/>
    <lineage>
        <taxon>Bacteria</taxon>
        <taxon>Pseudomonadati</taxon>
        <taxon>Pseudomonadota</taxon>
        <taxon>Gammaproteobacteria</taxon>
        <taxon>Enterobacterales</taxon>
        <taxon>Bruguierivoracaceae</taxon>
        <taxon>Sodalis</taxon>
    </lineage>
</organism>
<dbReference type="InterPro" id="IPR015943">
    <property type="entry name" value="WD40/YVTN_repeat-like_dom_sf"/>
</dbReference>
<name>A0ABS5YA43_9GAMM</name>
<dbReference type="RefSeq" id="WP_215668632.1">
    <property type="nucleotide sequence ID" value="NZ_JAFJYC010000001.1"/>
</dbReference>
<sequence length="169" mass="18424">MMNYSRGRYCQEGKATITTLAGAYGLIAVDKQGSSVLFLDPVSYAVQQRLNGFPPRPHELVIAASKMKAYVPLYGDGVHGDKPHPGHKIAVIDLARRVLKGFIDISPLQSPHTGRIGDDGRLHLCCENSRAIVVIDTDDDRLVDQIATPDANTHRLTMTPLGDKTVHGK</sequence>
<accession>A0ABS5YA43</accession>
<evidence type="ECO:0000313" key="1">
    <source>
        <dbReference type="EMBL" id="MBT9431519.1"/>
    </source>
</evidence>
<reference evidence="1 2" key="1">
    <citation type="journal article" date="2021" name="Genome Biol. Evol.">
        <title>The evolution of interdependence in a four-way mealybug symbiosis.</title>
        <authorList>
            <person name="Garber A.I."/>
            <person name="Kupper M."/>
            <person name="Laetsch D.R."/>
            <person name="Weldon S.R."/>
            <person name="Ladinsky M.S."/>
            <person name="Bjorkman P.J."/>
            <person name="McCutcheon J.P."/>
        </authorList>
    </citation>
    <scope>NUCLEOTIDE SEQUENCE [LARGE SCALE GENOMIC DNA]</scope>
    <source>
        <strain evidence="1">SOD</strain>
    </source>
</reference>
<evidence type="ECO:0000313" key="2">
    <source>
        <dbReference type="Proteomes" id="UP000811282"/>
    </source>
</evidence>
<gene>
    <name evidence="1" type="ORF">JZM24_03940</name>
</gene>
<dbReference type="EMBL" id="JAFJYC010000001">
    <property type="protein sequence ID" value="MBT9431519.1"/>
    <property type="molecule type" value="Genomic_DNA"/>
</dbReference>
<protein>
    <submittedName>
        <fullName evidence="1">Uncharacterized protein</fullName>
    </submittedName>
</protein>
<dbReference type="Proteomes" id="UP000811282">
    <property type="component" value="Unassembled WGS sequence"/>
</dbReference>
<keyword evidence="2" id="KW-1185">Reference proteome</keyword>